<dbReference type="SUPFAM" id="SSF53850">
    <property type="entry name" value="Periplasmic binding protein-like II"/>
    <property type="match status" value="1"/>
</dbReference>
<organism evidence="5 6">
    <name type="scientific">Camelliibacillus cellulosilyticus</name>
    <dbReference type="NCBI Taxonomy" id="2174486"/>
    <lineage>
        <taxon>Bacteria</taxon>
        <taxon>Bacillati</taxon>
        <taxon>Bacillota</taxon>
        <taxon>Bacilli</taxon>
        <taxon>Bacillales</taxon>
        <taxon>Sporolactobacillaceae</taxon>
        <taxon>Camelliibacillus</taxon>
    </lineage>
</organism>
<dbReference type="PROSITE" id="PS51257">
    <property type="entry name" value="PROKAR_LIPOPROTEIN"/>
    <property type="match status" value="1"/>
</dbReference>
<proteinExistence type="inferred from homology"/>
<evidence type="ECO:0000313" key="5">
    <source>
        <dbReference type="EMBL" id="MFC4619221.1"/>
    </source>
</evidence>
<gene>
    <name evidence="5" type="ORF">ACFO4N_10895</name>
</gene>
<dbReference type="RefSeq" id="WP_376846316.1">
    <property type="nucleotide sequence ID" value="NZ_JBHSFW010000006.1"/>
</dbReference>
<keyword evidence="3 4" id="KW-0732">Signal</keyword>
<dbReference type="InterPro" id="IPR006059">
    <property type="entry name" value="SBP"/>
</dbReference>
<evidence type="ECO:0000313" key="6">
    <source>
        <dbReference type="Proteomes" id="UP001596022"/>
    </source>
</evidence>
<evidence type="ECO:0000256" key="4">
    <source>
        <dbReference type="SAM" id="SignalP"/>
    </source>
</evidence>
<comment type="similarity">
    <text evidence="1">Belongs to the bacterial solute-binding protein 1 family.</text>
</comment>
<evidence type="ECO:0000256" key="2">
    <source>
        <dbReference type="ARBA" id="ARBA00022448"/>
    </source>
</evidence>
<dbReference type="EMBL" id="JBHSFW010000006">
    <property type="protein sequence ID" value="MFC4619221.1"/>
    <property type="molecule type" value="Genomic_DNA"/>
</dbReference>
<dbReference type="CDD" id="cd14748">
    <property type="entry name" value="PBP2_UgpB"/>
    <property type="match status" value="1"/>
</dbReference>
<accession>A0ABV9GPK6</accession>
<feature type="chain" id="PRO_5046517155" evidence="4">
    <location>
        <begin position="29"/>
        <end position="427"/>
    </location>
</feature>
<comment type="caution">
    <text evidence="5">The sequence shown here is derived from an EMBL/GenBank/DDBJ whole genome shotgun (WGS) entry which is preliminary data.</text>
</comment>
<sequence>MKRQFFTIVAVIALVFSMAACSSSSSNGGGKDGKVTLTLLTHYSAQQEKELMKYINMWNKEHPDIQVKHKSVNFDQLLSTIMAQQTSGQVSDIVHVYSLWSGQLSQSHVLAEPPKAIQQDITANYPKTAVKSSTVDKQLLGYPSEVETYALFYNKKMLKDAGFDHPPKTWNELYDMANKITKKNAKGKIEQEGFGLMSGWDSAVVHPYLSFLYANGGQFLNSNNTKAMLETKQAQDALNYEMKFFKNGITDKSFDVIKGFENQKVAMTINAGWWNGSLKSVMKNDYKNVGVAPIPSPDGQGKGSVSYGYFYGVNNRSQHKKEAWEFLKWLNSKKLDGGATAEGKFLVSQGITPSRESDIKALSKDIGTANYKPFIDALNYAKPEPNIFAGQKIKTDLQKEIEKVWSGQESVKQGLKNANNLINQELK</sequence>
<dbReference type="PANTHER" id="PTHR30061:SF50">
    <property type="entry name" value="MALTOSE_MALTODEXTRIN-BINDING PERIPLASMIC PROTEIN"/>
    <property type="match status" value="1"/>
</dbReference>
<keyword evidence="2" id="KW-0813">Transport</keyword>
<dbReference type="Proteomes" id="UP001596022">
    <property type="component" value="Unassembled WGS sequence"/>
</dbReference>
<protein>
    <submittedName>
        <fullName evidence="5">ABC transporter substrate-binding protein</fullName>
    </submittedName>
</protein>
<reference evidence="6" key="1">
    <citation type="journal article" date="2019" name="Int. J. Syst. Evol. Microbiol.">
        <title>The Global Catalogue of Microorganisms (GCM) 10K type strain sequencing project: providing services to taxonomists for standard genome sequencing and annotation.</title>
        <authorList>
            <consortium name="The Broad Institute Genomics Platform"/>
            <consortium name="The Broad Institute Genome Sequencing Center for Infectious Disease"/>
            <person name="Wu L."/>
            <person name="Ma J."/>
        </authorList>
    </citation>
    <scope>NUCLEOTIDE SEQUENCE [LARGE SCALE GENOMIC DNA]</scope>
    <source>
        <strain evidence="6">CGMCC 1.16306</strain>
    </source>
</reference>
<dbReference type="Gene3D" id="3.40.190.10">
    <property type="entry name" value="Periplasmic binding protein-like II"/>
    <property type="match status" value="2"/>
</dbReference>
<evidence type="ECO:0000256" key="1">
    <source>
        <dbReference type="ARBA" id="ARBA00008520"/>
    </source>
</evidence>
<feature type="signal peptide" evidence="4">
    <location>
        <begin position="1"/>
        <end position="28"/>
    </location>
</feature>
<dbReference type="PANTHER" id="PTHR30061">
    <property type="entry name" value="MALTOSE-BINDING PERIPLASMIC PROTEIN"/>
    <property type="match status" value="1"/>
</dbReference>
<name>A0ABV9GPK6_9BACL</name>
<evidence type="ECO:0000256" key="3">
    <source>
        <dbReference type="ARBA" id="ARBA00022729"/>
    </source>
</evidence>
<keyword evidence="6" id="KW-1185">Reference proteome</keyword>
<dbReference type="Pfam" id="PF01547">
    <property type="entry name" value="SBP_bac_1"/>
    <property type="match status" value="1"/>
</dbReference>